<dbReference type="KEGG" id="emt:CPZ25_008690"/>
<dbReference type="Pfam" id="PF00392">
    <property type="entry name" value="GntR"/>
    <property type="match status" value="2"/>
</dbReference>
<evidence type="ECO:0000256" key="2">
    <source>
        <dbReference type="ARBA" id="ARBA00023125"/>
    </source>
</evidence>
<feature type="domain" description="HTH gntR-type" evidence="4">
    <location>
        <begin position="254"/>
        <end position="322"/>
    </location>
</feature>
<dbReference type="GO" id="GO:0003677">
    <property type="term" value="F:DNA binding"/>
    <property type="evidence" value="ECO:0007669"/>
    <property type="project" value="UniProtKB-KW"/>
</dbReference>
<dbReference type="GO" id="GO:0003700">
    <property type="term" value="F:DNA-binding transcription factor activity"/>
    <property type="evidence" value="ECO:0007669"/>
    <property type="project" value="InterPro"/>
</dbReference>
<dbReference type="Proteomes" id="UP000218387">
    <property type="component" value="Chromosome"/>
</dbReference>
<dbReference type="EMBL" id="CP029487">
    <property type="protein sequence ID" value="QCT71404.1"/>
    <property type="molecule type" value="Genomic_DNA"/>
</dbReference>
<evidence type="ECO:0000256" key="1">
    <source>
        <dbReference type="ARBA" id="ARBA00023015"/>
    </source>
</evidence>
<dbReference type="InterPro" id="IPR000524">
    <property type="entry name" value="Tscrpt_reg_HTH_GntR"/>
</dbReference>
<keyword evidence="2" id="KW-0238">DNA-binding</keyword>
<dbReference type="AlphaFoldDB" id="A0A4P9C7P0"/>
<name>A0A4P9C7P0_EUBML</name>
<gene>
    <name evidence="5" type="ORF">CPZ25_008690</name>
</gene>
<dbReference type="SUPFAM" id="SSF46785">
    <property type="entry name" value="Winged helix' DNA-binding domain"/>
    <property type="match status" value="2"/>
</dbReference>
<feature type="domain" description="HTH gntR-type" evidence="4">
    <location>
        <begin position="8"/>
        <end position="76"/>
    </location>
</feature>
<keyword evidence="6" id="KW-1185">Reference proteome</keyword>
<dbReference type="InterPro" id="IPR036390">
    <property type="entry name" value="WH_DNA-bd_sf"/>
</dbReference>
<dbReference type="PROSITE" id="PS50949">
    <property type="entry name" value="HTH_GNTR"/>
    <property type="match status" value="2"/>
</dbReference>
<keyword evidence="3" id="KW-0804">Transcription</keyword>
<dbReference type="InterPro" id="IPR036388">
    <property type="entry name" value="WH-like_DNA-bd_sf"/>
</dbReference>
<organism evidence="5 6">
    <name type="scientific">Eubacterium maltosivorans</name>
    <dbReference type="NCBI Taxonomy" id="2041044"/>
    <lineage>
        <taxon>Bacteria</taxon>
        <taxon>Bacillati</taxon>
        <taxon>Bacillota</taxon>
        <taxon>Clostridia</taxon>
        <taxon>Eubacteriales</taxon>
        <taxon>Eubacteriaceae</taxon>
        <taxon>Eubacterium</taxon>
    </lineage>
</organism>
<dbReference type="CDD" id="cd07377">
    <property type="entry name" value="WHTH_GntR"/>
    <property type="match status" value="1"/>
</dbReference>
<protein>
    <recommendedName>
        <fullName evidence="4">HTH gntR-type domain-containing protein</fullName>
    </recommendedName>
</protein>
<evidence type="ECO:0000256" key="3">
    <source>
        <dbReference type="ARBA" id="ARBA00023163"/>
    </source>
</evidence>
<evidence type="ECO:0000313" key="6">
    <source>
        <dbReference type="Proteomes" id="UP000218387"/>
    </source>
</evidence>
<keyword evidence="1" id="KW-0805">Transcription regulation</keyword>
<proteinExistence type="predicted"/>
<dbReference type="SMART" id="SM00345">
    <property type="entry name" value="HTH_GNTR"/>
    <property type="match status" value="2"/>
</dbReference>
<evidence type="ECO:0000313" key="5">
    <source>
        <dbReference type="EMBL" id="QCT71404.1"/>
    </source>
</evidence>
<dbReference type="Gene3D" id="1.10.10.10">
    <property type="entry name" value="Winged helix-like DNA-binding domain superfamily/Winged helix DNA-binding domain"/>
    <property type="match status" value="2"/>
</dbReference>
<evidence type="ECO:0000259" key="4">
    <source>
        <dbReference type="PROSITE" id="PS50949"/>
    </source>
</evidence>
<dbReference type="PANTHER" id="PTHR43537">
    <property type="entry name" value="TRANSCRIPTIONAL REGULATOR, GNTR FAMILY"/>
    <property type="match status" value="1"/>
</dbReference>
<sequence>MNTLKDTQELYQIVYEHYADKIRFGFYREGDSLPTIEKISGQFNISINTARQALVNLKRDGYVRLTRGRPAIVTVSYSEEQCRKRYIEHFTARHDALEELRAFLPELFSKTLLHAFYFMKPKDSEKLMDLLLQTRLEDSLPFFNPLRFALSSLGNPLLESMHLNVSMFTYLSQKNMSAIGLPYDLSIFAALLSDFNQLSHFKASGDDAGMCRVITKICAFISEQIGRLNREVTDQFGENPEQIPFVWRIQVGRPQVYYNVAVRIIAEVRKGNYKHEEFLPTPAVLAEKYGVSMISIRRTITLLNSVGLTETINGRGTRISLYRKPLEGLDLSNPGTRKSLLFYLMGLQLITISVRTIARESFDEITQERIDEITRLYEQEKQSGQYLFTHGQILKTVFYSHKNSEIRAIFSPLIHIMSWGIPLSYFGDSDMAVKGEELDLLIGLLLSGDREGFARQLEKNSLNIFIRERQKLLAAGLSDVENIQVPAPAVLELADSRIHFNSH</sequence>
<reference evidence="5 6" key="1">
    <citation type="submission" date="2018-05" db="EMBL/GenBank/DDBJ databases">
        <title>Genome comparison of Eubacterium sp.</title>
        <authorList>
            <person name="Feng Y."/>
            <person name="Sanchez-Andrea I."/>
            <person name="Stams A.J.M."/>
            <person name="De Vos W.M."/>
        </authorList>
    </citation>
    <scope>NUCLEOTIDE SEQUENCE [LARGE SCALE GENOMIC DNA]</scope>
    <source>
        <strain evidence="5 6">YI</strain>
    </source>
</reference>
<accession>A0A4P9C7P0</accession>
<dbReference type="PANTHER" id="PTHR43537:SF5">
    <property type="entry name" value="UXU OPERON TRANSCRIPTIONAL REGULATOR"/>
    <property type="match status" value="1"/>
</dbReference>